<protein>
    <submittedName>
        <fullName evidence="1 2">Uncharacterized protein</fullName>
    </submittedName>
</protein>
<organism evidence="1">
    <name type="scientific">Physcomitrium patens</name>
    <name type="common">Spreading-leaved earth moss</name>
    <name type="synonym">Physcomitrella patens</name>
    <dbReference type="NCBI Taxonomy" id="3218"/>
    <lineage>
        <taxon>Eukaryota</taxon>
        <taxon>Viridiplantae</taxon>
        <taxon>Streptophyta</taxon>
        <taxon>Embryophyta</taxon>
        <taxon>Bryophyta</taxon>
        <taxon>Bryophytina</taxon>
        <taxon>Bryopsida</taxon>
        <taxon>Funariidae</taxon>
        <taxon>Funariales</taxon>
        <taxon>Funariaceae</taxon>
        <taxon>Physcomitrium</taxon>
    </lineage>
</organism>
<evidence type="ECO:0000313" key="3">
    <source>
        <dbReference type="Proteomes" id="UP000006727"/>
    </source>
</evidence>
<gene>
    <name evidence="1" type="ORF">PHYPA_001068</name>
</gene>
<evidence type="ECO:0000313" key="1">
    <source>
        <dbReference type="EMBL" id="PNR62644.1"/>
    </source>
</evidence>
<reference evidence="1 3" key="2">
    <citation type="journal article" date="2018" name="Plant J.">
        <title>The Physcomitrella patens chromosome-scale assembly reveals moss genome structure and evolution.</title>
        <authorList>
            <person name="Lang D."/>
            <person name="Ullrich K.K."/>
            <person name="Murat F."/>
            <person name="Fuchs J."/>
            <person name="Jenkins J."/>
            <person name="Haas F.B."/>
            <person name="Piednoel M."/>
            <person name="Gundlach H."/>
            <person name="Van Bel M."/>
            <person name="Meyberg R."/>
            <person name="Vives C."/>
            <person name="Morata J."/>
            <person name="Symeonidi A."/>
            <person name="Hiss M."/>
            <person name="Muchero W."/>
            <person name="Kamisugi Y."/>
            <person name="Saleh O."/>
            <person name="Blanc G."/>
            <person name="Decker E.L."/>
            <person name="van Gessel N."/>
            <person name="Grimwood J."/>
            <person name="Hayes R.D."/>
            <person name="Graham S.W."/>
            <person name="Gunter L.E."/>
            <person name="McDaniel S.F."/>
            <person name="Hoernstein S.N.W."/>
            <person name="Larsson A."/>
            <person name="Li F.W."/>
            <person name="Perroud P.F."/>
            <person name="Phillips J."/>
            <person name="Ranjan P."/>
            <person name="Rokshar D.S."/>
            <person name="Rothfels C.J."/>
            <person name="Schneider L."/>
            <person name="Shu S."/>
            <person name="Stevenson D.W."/>
            <person name="Thummler F."/>
            <person name="Tillich M."/>
            <person name="Villarreal Aguilar J.C."/>
            <person name="Widiez T."/>
            <person name="Wong G.K."/>
            <person name="Wymore A."/>
            <person name="Zhang Y."/>
            <person name="Zimmer A.D."/>
            <person name="Quatrano R.S."/>
            <person name="Mayer K.F.X."/>
            <person name="Goodstein D."/>
            <person name="Casacuberta J.M."/>
            <person name="Vandepoele K."/>
            <person name="Reski R."/>
            <person name="Cuming A.C."/>
            <person name="Tuskan G.A."/>
            <person name="Maumus F."/>
            <person name="Salse J."/>
            <person name="Schmutz J."/>
            <person name="Rensing S.A."/>
        </authorList>
    </citation>
    <scope>NUCLEOTIDE SEQUENCE [LARGE SCALE GENOMIC DNA]</scope>
    <source>
        <strain evidence="2 3">cv. Gransden 2004</strain>
    </source>
</reference>
<dbReference type="EMBL" id="ABEU02000001">
    <property type="protein sequence ID" value="PNR62644.1"/>
    <property type="molecule type" value="Genomic_DNA"/>
</dbReference>
<dbReference type="EnsemblPlants" id="Pp3c1_23460V3.2">
    <property type="protein sequence ID" value="Pp3c1_23460V3.2"/>
    <property type="gene ID" value="Pp3c1_23460"/>
</dbReference>
<proteinExistence type="predicted"/>
<dbReference type="Gramene" id="Pp3c1_23460V3.2">
    <property type="protein sequence ID" value="Pp3c1_23460V3.2"/>
    <property type="gene ID" value="Pp3c1_23460"/>
</dbReference>
<dbReference type="EnsemblPlants" id="Pp3c1_23460V3.1">
    <property type="protein sequence ID" value="Pp3c1_23460V3.1"/>
    <property type="gene ID" value="Pp3c1_23460"/>
</dbReference>
<keyword evidence="3" id="KW-1185">Reference proteome</keyword>
<reference evidence="1 3" key="1">
    <citation type="journal article" date="2008" name="Science">
        <title>The Physcomitrella genome reveals evolutionary insights into the conquest of land by plants.</title>
        <authorList>
            <person name="Rensing S."/>
            <person name="Lang D."/>
            <person name="Zimmer A."/>
            <person name="Terry A."/>
            <person name="Salamov A."/>
            <person name="Shapiro H."/>
            <person name="Nishiyama T."/>
            <person name="Perroud P.-F."/>
            <person name="Lindquist E."/>
            <person name="Kamisugi Y."/>
            <person name="Tanahashi T."/>
            <person name="Sakakibara K."/>
            <person name="Fujita T."/>
            <person name="Oishi K."/>
            <person name="Shin-I T."/>
            <person name="Kuroki Y."/>
            <person name="Toyoda A."/>
            <person name="Suzuki Y."/>
            <person name="Hashimoto A."/>
            <person name="Yamaguchi K."/>
            <person name="Sugano A."/>
            <person name="Kohara Y."/>
            <person name="Fujiyama A."/>
            <person name="Anterola A."/>
            <person name="Aoki S."/>
            <person name="Ashton N."/>
            <person name="Barbazuk W.B."/>
            <person name="Barker E."/>
            <person name="Bennetzen J."/>
            <person name="Bezanilla M."/>
            <person name="Blankenship R."/>
            <person name="Cho S.H."/>
            <person name="Dutcher S."/>
            <person name="Estelle M."/>
            <person name="Fawcett J.A."/>
            <person name="Gundlach H."/>
            <person name="Hanada K."/>
            <person name="Heyl A."/>
            <person name="Hicks K.A."/>
            <person name="Hugh J."/>
            <person name="Lohr M."/>
            <person name="Mayer K."/>
            <person name="Melkozernov A."/>
            <person name="Murata T."/>
            <person name="Nelson D."/>
            <person name="Pils B."/>
            <person name="Prigge M."/>
            <person name="Reiss B."/>
            <person name="Renner T."/>
            <person name="Rombauts S."/>
            <person name="Rushton P."/>
            <person name="Sanderfoot A."/>
            <person name="Schween G."/>
            <person name="Shiu S.-H."/>
            <person name="Stueber K."/>
            <person name="Theodoulou F.L."/>
            <person name="Tu H."/>
            <person name="Van de Peer Y."/>
            <person name="Verrier P.J."/>
            <person name="Waters E."/>
            <person name="Wood A."/>
            <person name="Yang L."/>
            <person name="Cove D."/>
            <person name="Cuming A."/>
            <person name="Hasebe M."/>
            <person name="Lucas S."/>
            <person name="Mishler D.B."/>
            <person name="Reski R."/>
            <person name="Grigoriev I."/>
            <person name="Quatrano R.S."/>
            <person name="Boore J.L."/>
        </authorList>
    </citation>
    <scope>NUCLEOTIDE SEQUENCE [LARGE SCALE GENOMIC DNA]</scope>
    <source>
        <strain evidence="2 3">cv. Gransden 2004</strain>
    </source>
</reference>
<name>A0A2K1L9F6_PHYPA</name>
<dbReference type="Gramene" id="Pp3c1_23460V3.1">
    <property type="protein sequence ID" value="Pp3c1_23460V3.1"/>
    <property type="gene ID" value="Pp3c1_23460"/>
</dbReference>
<dbReference type="InParanoid" id="A0A2K1L9F6"/>
<dbReference type="AlphaFoldDB" id="A0A2K1L9F6"/>
<dbReference type="Proteomes" id="UP000006727">
    <property type="component" value="Chromosome 1"/>
</dbReference>
<reference evidence="2" key="3">
    <citation type="submission" date="2020-12" db="UniProtKB">
        <authorList>
            <consortium name="EnsemblPlants"/>
        </authorList>
    </citation>
    <scope>IDENTIFICATION</scope>
</reference>
<accession>A0A2K1L9F6</accession>
<evidence type="ECO:0000313" key="2">
    <source>
        <dbReference type="EnsemblPlants" id="Pp3c1_23460V3.1"/>
    </source>
</evidence>
<sequence length="153" mass="17108">MGLHVIGSESRSLLLPKNMNPEFVSKSVVSRERKQCPTTCDEMAPCLFNCDTNDSVPLFNPSNPSVLTIQTELHDGLVLRTPRLSLHPAAHPPASPVTPRLEHRNHEDVICRGIGYQWVCEKPPKTLHRGHRPYSVRCRVLTEAGTSVFPPRV</sequence>